<proteinExistence type="predicted"/>
<reference evidence="1" key="1">
    <citation type="submission" date="2021-05" db="EMBL/GenBank/DDBJ databases">
        <authorList>
            <person name="Pan Q."/>
            <person name="Jouanno E."/>
            <person name="Zahm M."/>
            <person name="Klopp C."/>
            <person name="Cabau C."/>
            <person name="Louis A."/>
            <person name="Berthelot C."/>
            <person name="Parey E."/>
            <person name="Roest Crollius H."/>
            <person name="Montfort J."/>
            <person name="Robinson-Rechavi M."/>
            <person name="Bouchez O."/>
            <person name="Lampietro C."/>
            <person name="Lopez Roques C."/>
            <person name="Donnadieu C."/>
            <person name="Postlethwait J."/>
            <person name="Bobe J."/>
            <person name="Dillon D."/>
            <person name="Chandos A."/>
            <person name="von Hippel F."/>
            <person name="Guiguen Y."/>
        </authorList>
    </citation>
    <scope>NUCLEOTIDE SEQUENCE</scope>
    <source>
        <strain evidence="1">YG-Jan2019</strain>
    </source>
</reference>
<comment type="caution">
    <text evidence="1">The sequence shown here is derived from an EMBL/GenBank/DDBJ whole genome shotgun (WGS) entry which is preliminary data.</text>
</comment>
<name>A0ACC2F1M9_DALPE</name>
<sequence>MVVNAVGTVLELQPKCRFRGFGRFCAELYGWIVENGDPTVRRCFKGRVPSGVRVLAFDGSNYAEALIQNIWPIRTIPAGRHSRARGQVDGATEALNKPVSARFGQSGERKSTHLPGRQFKPLRPLQSRGEHRGLYSSLGPGGCMMDQRTGTTQRSPPPVSSEPLPVRASPA</sequence>
<protein>
    <submittedName>
        <fullName evidence="1">Uncharacterized protein</fullName>
    </submittedName>
</protein>
<gene>
    <name evidence="1" type="ORF">DPEC_G00350210</name>
</gene>
<accession>A0ACC2F1M9</accession>
<keyword evidence="2" id="KW-1185">Reference proteome</keyword>
<evidence type="ECO:0000313" key="1">
    <source>
        <dbReference type="EMBL" id="KAJ7985258.1"/>
    </source>
</evidence>
<dbReference type="EMBL" id="CM055763">
    <property type="protein sequence ID" value="KAJ7985258.1"/>
    <property type="molecule type" value="Genomic_DNA"/>
</dbReference>
<organism evidence="1 2">
    <name type="scientific">Dallia pectoralis</name>
    <name type="common">Alaska blackfish</name>
    <dbReference type="NCBI Taxonomy" id="75939"/>
    <lineage>
        <taxon>Eukaryota</taxon>
        <taxon>Metazoa</taxon>
        <taxon>Chordata</taxon>
        <taxon>Craniata</taxon>
        <taxon>Vertebrata</taxon>
        <taxon>Euteleostomi</taxon>
        <taxon>Actinopterygii</taxon>
        <taxon>Neopterygii</taxon>
        <taxon>Teleostei</taxon>
        <taxon>Protacanthopterygii</taxon>
        <taxon>Esociformes</taxon>
        <taxon>Umbridae</taxon>
        <taxon>Dallia</taxon>
    </lineage>
</organism>
<dbReference type="Proteomes" id="UP001157502">
    <property type="component" value="Chromosome 36"/>
</dbReference>
<evidence type="ECO:0000313" key="2">
    <source>
        <dbReference type="Proteomes" id="UP001157502"/>
    </source>
</evidence>